<reference evidence="1" key="1">
    <citation type="submission" date="2021-02" db="EMBL/GenBank/DDBJ databases">
        <title>Strain Y2R2, a novel species of the genus Halomonas.</title>
        <authorList>
            <person name="Huang H."/>
        </authorList>
    </citation>
    <scope>NUCLEOTIDE SEQUENCE</scope>
    <source>
        <strain evidence="1">Y2R2</strain>
    </source>
</reference>
<evidence type="ECO:0000313" key="2">
    <source>
        <dbReference type="Proteomes" id="UP000324285"/>
    </source>
</evidence>
<accession>A0A5C1NE75</accession>
<dbReference type="AlphaFoldDB" id="A0A5C1NE75"/>
<protein>
    <submittedName>
        <fullName evidence="1">Uncharacterized protein</fullName>
    </submittedName>
</protein>
<dbReference type="EMBL" id="CP038437">
    <property type="protein sequence ID" value="QEM80768.1"/>
    <property type="molecule type" value="Genomic_DNA"/>
</dbReference>
<dbReference type="Proteomes" id="UP000324285">
    <property type="component" value="Chromosome"/>
</dbReference>
<dbReference type="OrthoDB" id="6169664at2"/>
<name>A0A5C1NE75_9GAMM</name>
<dbReference type="KEGG" id="hbh:E4T21_03770"/>
<dbReference type="RefSeq" id="WP_149283660.1">
    <property type="nucleotide sequence ID" value="NZ_CP038437.2"/>
</dbReference>
<organism evidence="1 2">
    <name type="scientific">Halomonas binhaiensis</name>
    <dbReference type="NCBI Taxonomy" id="2562282"/>
    <lineage>
        <taxon>Bacteria</taxon>
        <taxon>Pseudomonadati</taxon>
        <taxon>Pseudomonadota</taxon>
        <taxon>Gammaproteobacteria</taxon>
        <taxon>Oceanospirillales</taxon>
        <taxon>Halomonadaceae</taxon>
        <taxon>Halomonas</taxon>
    </lineage>
</organism>
<gene>
    <name evidence="1" type="ORF">E4T21_03770</name>
</gene>
<proteinExistence type="predicted"/>
<evidence type="ECO:0000313" key="1">
    <source>
        <dbReference type="EMBL" id="QEM80768.1"/>
    </source>
</evidence>
<keyword evidence="2" id="KW-1185">Reference proteome</keyword>
<sequence length="79" mass="8691">MMIAELIDGDDFRDRLVALGIRIPDDACPDTCARMARLKAQEVGVPGLAELVQELLNKSDVLLPSVHRAIEDHLRSLPS</sequence>